<dbReference type="Gene3D" id="2.40.160.10">
    <property type="entry name" value="Porin"/>
    <property type="match status" value="1"/>
</dbReference>
<accession>A0ABT4AG33</accession>
<protein>
    <submittedName>
        <fullName evidence="3">Porin</fullName>
    </submittedName>
</protein>
<dbReference type="EMBL" id="JAPNKA010000001">
    <property type="protein sequence ID" value="MCY1079854.1"/>
    <property type="molecule type" value="Genomic_DNA"/>
</dbReference>
<feature type="signal peptide" evidence="2">
    <location>
        <begin position="1"/>
        <end position="18"/>
    </location>
</feature>
<evidence type="ECO:0000313" key="4">
    <source>
        <dbReference type="Proteomes" id="UP001207654"/>
    </source>
</evidence>
<keyword evidence="2" id="KW-0732">Signal</keyword>
<gene>
    <name evidence="3" type="ORF">OV287_35905</name>
</gene>
<evidence type="ECO:0000256" key="1">
    <source>
        <dbReference type="SAM" id="MobiDB-lite"/>
    </source>
</evidence>
<proteinExistence type="predicted"/>
<name>A0ABT4AG33_9BACT</name>
<dbReference type="Pfam" id="PF07396">
    <property type="entry name" value="Porin_O_P"/>
    <property type="match status" value="1"/>
</dbReference>
<comment type="caution">
    <text evidence="3">The sequence shown here is derived from an EMBL/GenBank/DDBJ whole genome shotgun (WGS) entry which is preliminary data.</text>
</comment>
<feature type="compositionally biased region" description="Low complexity" evidence="1">
    <location>
        <begin position="27"/>
        <end position="42"/>
    </location>
</feature>
<dbReference type="RefSeq" id="WP_267538548.1">
    <property type="nucleotide sequence ID" value="NZ_JAPNKA010000001.1"/>
</dbReference>
<evidence type="ECO:0000313" key="3">
    <source>
        <dbReference type="EMBL" id="MCY1079854.1"/>
    </source>
</evidence>
<reference evidence="3 4" key="1">
    <citation type="submission" date="2022-11" db="EMBL/GenBank/DDBJ databases">
        <title>Minimal conservation of predation-associated metabolite biosynthetic gene clusters underscores biosynthetic potential of Myxococcota including descriptions for ten novel species: Archangium lansinium sp. nov., Myxococcus landrumus sp. nov., Nannocystis bai.</title>
        <authorList>
            <person name="Ahearne A."/>
            <person name="Stevens C."/>
            <person name="Phillips K."/>
        </authorList>
    </citation>
    <scope>NUCLEOTIDE SEQUENCE [LARGE SCALE GENOMIC DNA]</scope>
    <source>
        <strain evidence="3 4">MIWBW</strain>
    </source>
</reference>
<feature type="region of interest" description="Disordered" evidence="1">
    <location>
        <begin position="18"/>
        <end position="56"/>
    </location>
</feature>
<sequence length="405" mass="43981">MRSLLAVLLTLSPGAVLAQETPPAPEAPAAEEPPAAQEAAADADVDERVTSTEGKVSSIEEQLAEIKSALSPLTKLKFSGYVQARYQYETTREDNTGGFSRFTVRRSRLKATYTGDIAQFMLQLDASPTAVSLRDAEATLFIPGTKQDQALTLGQLKWPFGYESVQSSGDREFPERTRVVRAFLPDERDRGLRYSGKFGVFRVSGGVFDGNGITNPGSIGVDNDKEKDVLGRAGFDLKWISGGISGWFGHTIAKGPTDTNRRAYERSRLGADVQLYLDFLPVGATAIKGEYIRGTTFLYNGVEKFGRPASGWYGLVVQNLGISNAVAVRFDHFDPANGTPTLADANDPTKPAGTNATDTIGLTAIHYFGEHLKLSATYEHPMTAVVAEAKDPHDDLFTLQMQARF</sequence>
<dbReference type="InterPro" id="IPR023614">
    <property type="entry name" value="Porin_dom_sf"/>
</dbReference>
<dbReference type="SUPFAM" id="SSF56935">
    <property type="entry name" value="Porins"/>
    <property type="match status" value="1"/>
</dbReference>
<keyword evidence="4" id="KW-1185">Reference proteome</keyword>
<dbReference type="Proteomes" id="UP001207654">
    <property type="component" value="Unassembled WGS sequence"/>
</dbReference>
<dbReference type="InterPro" id="IPR010870">
    <property type="entry name" value="Porin_O/P"/>
</dbReference>
<feature type="chain" id="PRO_5047097809" evidence="2">
    <location>
        <begin position="19"/>
        <end position="405"/>
    </location>
</feature>
<organism evidence="3 4">
    <name type="scientific">Archangium lansingense</name>
    <dbReference type="NCBI Taxonomy" id="2995310"/>
    <lineage>
        <taxon>Bacteria</taxon>
        <taxon>Pseudomonadati</taxon>
        <taxon>Myxococcota</taxon>
        <taxon>Myxococcia</taxon>
        <taxon>Myxococcales</taxon>
        <taxon>Cystobacterineae</taxon>
        <taxon>Archangiaceae</taxon>
        <taxon>Archangium</taxon>
    </lineage>
</organism>
<evidence type="ECO:0000256" key="2">
    <source>
        <dbReference type="SAM" id="SignalP"/>
    </source>
</evidence>